<reference evidence="3" key="1">
    <citation type="journal article" date="2018" name="Nat. Microbiol.">
        <title>Leveraging single-cell genomics to expand the fungal tree of life.</title>
        <authorList>
            <person name="Ahrendt S.R."/>
            <person name="Quandt C.A."/>
            <person name="Ciobanu D."/>
            <person name="Clum A."/>
            <person name="Salamov A."/>
            <person name="Andreopoulos B."/>
            <person name="Cheng J.F."/>
            <person name="Woyke T."/>
            <person name="Pelin A."/>
            <person name="Henrissat B."/>
            <person name="Reynolds N.K."/>
            <person name="Benny G.L."/>
            <person name="Smith M.E."/>
            <person name="James T.Y."/>
            <person name="Grigoriev I.V."/>
        </authorList>
    </citation>
    <scope>NUCLEOTIDE SEQUENCE [LARGE SCALE GENOMIC DNA]</scope>
    <source>
        <strain evidence="3">CSF55</strain>
    </source>
</reference>
<accession>A0A4P9YLD2</accession>
<evidence type="ECO:0000313" key="2">
    <source>
        <dbReference type="EMBL" id="RKP19711.1"/>
    </source>
</evidence>
<dbReference type="AlphaFoldDB" id="A0A4P9YLD2"/>
<evidence type="ECO:0000313" key="3">
    <source>
        <dbReference type="Proteomes" id="UP000281549"/>
    </source>
</evidence>
<gene>
    <name evidence="2" type="ORF">ROZALSC1DRAFT_28718</name>
</gene>
<keyword evidence="1" id="KW-0175">Coiled coil</keyword>
<organism evidence="2 3">
    <name type="scientific">Rozella allomycis (strain CSF55)</name>
    <dbReference type="NCBI Taxonomy" id="988480"/>
    <lineage>
        <taxon>Eukaryota</taxon>
        <taxon>Fungi</taxon>
        <taxon>Fungi incertae sedis</taxon>
        <taxon>Cryptomycota</taxon>
        <taxon>Cryptomycota incertae sedis</taxon>
        <taxon>Rozella</taxon>
    </lineage>
</organism>
<evidence type="ECO:0000256" key="1">
    <source>
        <dbReference type="SAM" id="Coils"/>
    </source>
</evidence>
<feature type="coiled-coil region" evidence="1">
    <location>
        <begin position="205"/>
        <end position="239"/>
    </location>
</feature>
<dbReference type="Proteomes" id="UP000281549">
    <property type="component" value="Unassembled WGS sequence"/>
</dbReference>
<dbReference type="EMBL" id="ML005177">
    <property type="protein sequence ID" value="RKP19711.1"/>
    <property type="molecule type" value="Genomic_DNA"/>
</dbReference>
<feature type="non-terminal residue" evidence="2">
    <location>
        <position position="345"/>
    </location>
</feature>
<sequence length="345" mass="39550">MATIKYWKKAKSLVINSKKSENSTLHSYEDPELQEFETSLSEVKEMVSSVWNLLSLEEREYELAKQKLASLENLSNSSTRRGSEMRLAMKRRQSAQEPKRAPVVLADVGSYSTPLLDKVDEVKVDPENSEVINKIPNISDQNILSESDNVVITNNQEESEVEKIGSQNTIDESDAEVFQGEKDRVLSDDNVVIEAEPDSETILPNMELHDLKNLKIEEMDELEDEFEEEYGKVLELEQEISPAALVRLSQENDLFTPLEIKDCPIPEPLFEKIEEYKKCSHESLSDKISLLYDLVKFEDNRGIRKSEFAAFLKSAIQCYERNSRPFPINITNVNSFVQDLFNENK</sequence>
<protein>
    <submittedName>
        <fullName evidence="2">Uncharacterized protein</fullName>
    </submittedName>
</protein>
<proteinExistence type="predicted"/>
<name>A0A4P9YLD2_ROZAC</name>